<gene>
    <name evidence="1" type="ORF">HHL09_05850</name>
</gene>
<accession>A0A858RG97</accession>
<reference evidence="1 2" key="1">
    <citation type="submission" date="2020-04" db="EMBL/GenBank/DDBJ databases">
        <title>Luteolibacter sp. G-1-1-1 isolated from soil.</title>
        <authorList>
            <person name="Dahal R.H."/>
        </authorList>
    </citation>
    <scope>NUCLEOTIDE SEQUENCE [LARGE SCALE GENOMIC DNA]</scope>
    <source>
        <strain evidence="1 2">G-1-1-1</strain>
    </source>
</reference>
<evidence type="ECO:0008006" key="3">
    <source>
        <dbReference type="Google" id="ProtNLM"/>
    </source>
</evidence>
<dbReference type="AlphaFoldDB" id="A0A858RG97"/>
<sequence length="64" mass="7285">MKTKKATRACAACAFWNKLEEDHGECRRHAPQTVAFEVDDEVKFESMFPVTAGEDWCGDFEKAD</sequence>
<name>A0A858RG97_9BACT</name>
<keyword evidence="2" id="KW-1185">Reference proteome</keyword>
<evidence type="ECO:0000313" key="2">
    <source>
        <dbReference type="Proteomes" id="UP000501812"/>
    </source>
</evidence>
<evidence type="ECO:0000313" key="1">
    <source>
        <dbReference type="EMBL" id="QJE95320.1"/>
    </source>
</evidence>
<dbReference type="EMBL" id="CP051774">
    <property type="protein sequence ID" value="QJE95320.1"/>
    <property type="molecule type" value="Genomic_DNA"/>
</dbReference>
<dbReference type="RefSeq" id="WP_169453634.1">
    <property type="nucleotide sequence ID" value="NZ_CP051774.1"/>
</dbReference>
<proteinExistence type="predicted"/>
<organism evidence="1 2">
    <name type="scientific">Luteolibacter luteus</name>
    <dbReference type="NCBI Taxonomy" id="2728835"/>
    <lineage>
        <taxon>Bacteria</taxon>
        <taxon>Pseudomonadati</taxon>
        <taxon>Verrucomicrobiota</taxon>
        <taxon>Verrucomicrobiia</taxon>
        <taxon>Verrucomicrobiales</taxon>
        <taxon>Verrucomicrobiaceae</taxon>
        <taxon>Luteolibacter</taxon>
    </lineage>
</organism>
<dbReference type="Proteomes" id="UP000501812">
    <property type="component" value="Chromosome"/>
</dbReference>
<protein>
    <recommendedName>
        <fullName evidence="3">Benzylsuccinate synthase</fullName>
    </recommendedName>
</protein>
<dbReference type="KEGG" id="luo:HHL09_05850"/>